<gene>
    <name evidence="3" type="ORF">B4109_2800</name>
</gene>
<comment type="caution">
    <text evidence="3">The sequence shown here is derived from an EMBL/GenBank/DDBJ whole genome shotgun (WGS) entry which is preliminary data.</text>
</comment>
<evidence type="ECO:0000313" key="4">
    <source>
        <dbReference type="Proteomes" id="UP000075424"/>
    </source>
</evidence>
<keyword evidence="2 3" id="KW-0808">Transferase</keyword>
<dbReference type="SUPFAM" id="SSF51161">
    <property type="entry name" value="Trimeric LpxA-like enzymes"/>
    <property type="match status" value="1"/>
</dbReference>
<dbReference type="InterPro" id="IPR051159">
    <property type="entry name" value="Hexapeptide_acetyltransf"/>
</dbReference>
<dbReference type="Pfam" id="PF00132">
    <property type="entry name" value="Hexapep"/>
    <property type="match status" value="1"/>
</dbReference>
<dbReference type="InterPro" id="IPR011004">
    <property type="entry name" value="Trimer_LpxA-like_sf"/>
</dbReference>
<dbReference type="InterPro" id="IPR001451">
    <property type="entry name" value="Hexapep"/>
</dbReference>
<dbReference type="GO" id="GO:0008780">
    <property type="term" value="F:acyl-[acyl-carrier-protein]-UDP-N-acetylglucosamine O-acyltransferase activity"/>
    <property type="evidence" value="ECO:0007669"/>
    <property type="project" value="UniProtKB-EC"/>
</dbReference>
<dbReference type="PANTHER" id="PTHR23416:SF23">
    <property type="entry name" value="ACETYLTRANSFERASE C18B11.09C-RELATED"/>
    <property type="match status" value="1"/>
</dbReference>
<reference evidence="3 4" key="1">
    <citation type="submission" date="2016-01" db="EMBL/GenBank/DDBJ databases">
        <title>Draft Genome Sequences of Seven Thermophilic Sporeformers Isolated from Foods.</title>
        <authorList>
            <person name="Berendsen E.M."/>
            <person name="Wells-Bennik M.H."/>
            <person name="Krawcyk A.O."/>
            <person name="De Jong A."/>
            <person name="Holsappel S."/>
            <person name="Eijlander R.T."/>
            <person name="Kuipers O.P."/>
        </authorList>
    </citation>
    <scope>NUCLEOTIDE SEQUENCE [LARGE SCALE GENOMIC DNA]</scope>
    <source>
        <strain evidence="3 4">B4109</strain>
    </source>
</reference>
<sequence>MILFKLIRFIFRYLKLNLLNLLKFFIVDTVHSSRVKVKLLKIFFIKNIGENVDILTGVRWFLGKNIYIEDNVFINKDVYFDDKAPIKIGSGTWIGHYVKFITATHDIKNMEELAKPIEVGKYCWIGANVTILPGVKIGDFCVIGANSVVTKDVNDKSVVVGNPAKKIKDRELELPYKVAGGKYINEF</sequence>
<dbReference type="Gene3D" id="2.160.10.10">
    <property type="entry name" value="Hexapeptide repeat proteins"/>
    <property type="match status" value="1"/>
</dbReference>
<keyword evidence="3" id="KW-0012">Acyltransferase</keyword>
<dbReference type="PATRIC" id="fig|1422.18.peg.3348"/>
<comment type="similarity">
    <text evidence="1">Belongs to the transferase hexapeptide repeat family.</text>
</comment>
<dbReference type="EC" id="2.3.1.129" evidence="3"/>
<proteinExistence type="inferred from homology"/>
<dbReference type="Proteomes" id="UP000075424">
    <property type="component" value="Unassembled WGS sequence"/>
</dbReference>
<protein>
    <submittedName>
        <fullName evidence="3">Acyl-[acyl-carrier-protein]--UDP-N-acetylglucosamine O-acyltransferase</fullName>
        <ecNumber evidence="3">2.3.1.129</ecNumber>
    </submittedName>
</protein>
<evidence type="ECO:0000256" key="2">
    <source>
        <dbReference type="ARBA" id="ARBA00022679"/>
    </source>
</evidence>
<dbReference type="PANTHER" id="PTHR23416">
    <property type="entry name" value="SIALIC ACID SYNTHASE-RELATED"/>
    <property type="match status" value="1"/>
</dbReference>
<dbReference type="AlphaFoldDB" id="A0A150MPI7"/>
<accession>A0A150MPI7</accession>
<organism evidence="3 4">
    <name type="scientific">Geobacillus stearothermophilus</name>
    <name type="common">Bacillus stearothermophilus</name>
    <dbReference type="NCBI Taxonomy" id="1422"/>
    <lineage>
        <taxon>Bacteria</taxon>
        <taxon>Bacillati</taxon>
        <taxon>Bacillota</taxon>
        <taxon>Bacilli</taxon>
        <taxon>Bacillales</taxon>
        <taxon>Anoxybacillaceae</taxon>
        <taxon>Geobacillus</taxon>
    </lineage>
</organism>
<name>A0A150MPI7_GEOSE</name>
<evidence type="ECO:0000256" key="1">
    <source>
        <dbReference type="ARBA" id="ARBA00007274"/>
    </source>
</evidence>
<dbReference type="EMBL" id="LQYV01000068">
    <property type="protein sequence ID" value="KYD26378.1"/>
    <property type="molecule type" value="Genomic_DNA"/>
</dbReference>
<evidence type="ECO:0000313" key="3">
    <source>
        <dbReference type="EMBL" id="KYD26378.1"/>
    </source>
</evidence>